<dbReference type="PANTHER" id="PTHR11954:SF6">
    <property type="entry name" value="MACROPHAGE MIGRATION INHIBITORY FACTOR"/>
    <property type="match status" value="1"/>
</dbReference>
<dbReference type="InterPro" id="IPR001398">
    <property type="entry name" value="Macrophage_inhib_fac"/>
</dbReference>
<evidence type="ECO:0000256" key="11">
    <source>
        <dbReference type="ARBA" id="ARBA00041912"/>
    </source>
</evidence>
<comment type="caution">
    <text evidence="13">The sequence shown here is derived from an EMBL/GenBank/DDBJ whole genome shotgun (WGS) entry which is preliminary data.</text>
</comment>
<dbReference type="Pfam" id="PF01187">
    <property type="entry name" value="MIF"/>
    <property type="match status" value="1"/>
</dbReference>
<evidence type="ECO:0000313" key="13">
    <source>
        <dbReference type="EMBL" id="KAK7449767.1"/>
    </source>
</evidence>
<evidence type="ECO:0000256" key="1">
    <source>
        <dbReference type="ARBA" id="ARBA00004613"/>
    </source>
</evidence>
<dbReference type="EC" id="5.3.2.1" evidence="9"/>
<gene>
    <name evidence="13" type="ORF">VKT23_013242</name>
</gene>
<dbReference type="Gene3D" id="3.30.429.10">
    <property type="entry name" value="Macrophage Migration Inhibitory Factor"/>
    <property type="match status" value="1"/>
</dbReference>
<evidence type="ECO:0000256" key="12">
    <source>
        <dbReference type="ARBA" id="ARBA00042730"/>
    </source>
</evidence>
<keyword evidence="5" id="KW-0413">Isomerase</keyword>
<evidence type="ECO:0000256" key="3">
    <source>
        <dbReference type="ARBA" id="ARBA00022514"/>
    </source>
</evidence>
<accession>A0ABR1J4K5</accession>
<dbReference type="SUPFAM" id="SSF55331">
    <property type="entry name" value="Tautomerase/MIF"/>
    <property type="match status" value="1"/>
</dbReference>
<dbReference type="InterPro" id="IPR014347">
    <property type="entry name" value="Tautomerase/MIF_sf"/>
</dbReference>
<reference evidence="13 14" key="1">
    <citation type="submission" date="2024-01" db="EMBL/GenBank/DDBJ databases">
        <title>A draft genome for the cacao thread blight pathogen Marasmiellus scandens.</title>
        <authorList>
            <person name="Baruah I.K."/>
            <person name="Leung J."/>
            <person name="Bukari Y."/>
            <person name="Amoako-Attah I."/>
            <person name="Meinhardt L.W."/>
            <person name="Bailey B.A."/>
            <person name="Cohen S.P."/>
        </authorList>
    </citation>
    <scope>NUCLEOTIDE SEQUENCE [LARGE SCALE GENOMIC DNA]</scope>
    <source>
        <strain evidence="13 14">GH-19</strain>
    </source>
</reference>
<comment type="catalytic activity">
    <reaction evidence="6">
        <text>3-phenylpyruvate = enol-phenylpyruvate</text>
        <dbReference type="Rhea" id="RHEA:17097"/>
        <dbReference type="ChEBI" id="CHEBI:16815"/>
        <dbReference type="ChEBI" id="CHEBI:18005"/>
        <dbReference type="EC" id="5.3.2.1"/>
    </reaction>
</comment>
<evidence type="ECO:0000256" key="10">
    <source>
        <dbReference type="ARBA" id="ARBA00041631"/>
    </source>
</evidence>
<dbReference type="EMBL" id="JBANRG010000035">
    <property type="protein sequence ID" value="KAK7449767.1"/>
    <property type="molecule type" value="Genomic_DNA"/>
</dbReference>
<name>A0ABR1J4K5_9AGAR</name>
<sequence length="120" mass="13469">MPALELRTNVKIPNVQEYMKEFSKLSAETLGQPEEHICVLVLHDQPMTFGGTPEPAFLLNVNSVDNVNPEANVKYSAIFFDHFKKALGIDGNRGYVRFIDPGRANIGLRGTTYEAWWGSK</sequence>
<proteinExistence type="inferred from homology"/>
<dbReference type="EC" id="5.3.3.12" evidence="8"/>
<evidence type="ECO:0000256" key="4">
    <source>
        <dbReference type="ARBA" id="ARBA00022525"/>
    </source>
</evidence>
<organism evidence="13 14">
    <name type="scientific">Marasmiellus scandens</name>
    <dbReference type="NCBI Taxonomy" id="2682957"/>
    <lineage>
        <taxon>Eukaryota</taxon>
        <taxon>Fungi</taxon>
        <taxon>Dikarya</taxon>
        <taxon>Basidiomycota</taxon>
        <taxon>Agaricomycotina</taxon>
        <taxon>Agaricomycetes</taxon>
        <taxon>Agaricomycetidae</taxon>
        <taxon>Agaricales</taxon>
        <taxon>Marasmiineae</taxon>
        <taxon>Omphalotaceae</taxon>
        <taxon>Marasmiellus</taxon>
    </lineage>
</organism>
<comment type="catalytic activity">
    <reaction evidence="7">
        <text>L-dopachrome = 5,6-dihydroxyindole-2-carboxylate</text>
        <dbReference type="Rhea" id="RHEA:13041"/>
        <dbReference type="ChEBI" id="CHEBI:16875"/>
        <dbReference type="ChEBI" id="CHEBI:57509"/>
        <dbReference type="EC" id="5.3.3.12"/>
    </reaction>
</comment>
<keyword evidence="14" id="KW-1185">Reference proteome</keyword>
<dbReference type="Proteomes" id="UP001498398">
    <property type="component" value="Unassembled WGS sequence"/>
</dbReference>
<protein>
    <recommendedName>
        <fullName evidence="12">L-dopachrome isomerase</fullName>
        <ecNumber evidence="9">5.3.2.1</ecNumber>
        <ecNumber evidence="8">5.3.3.12</ecNumber>
    </recommendedName>
    <alternativeName>
        <fullName evidence="10">L-dopachrome tautomerase</fullName>
    </alternativeName>
    <alternativeName>
        <fullName evidence="11">Phenylpyruvate tautomerase</fullName>
    </alternativeName>
</protein>
<evidence type="ECO:0000313" key="14">
    <source>
        <dbReference type="Proteomes" id="UP001498398"/>
    </source>
</evidence>
<evidence type="ECO:0000256" key="9">
    <source>
        <dbReference type="ARBA" id="ARBA00039086"/>
    </source>
</evidence>
<evidence type="ECO:0000256" key="7">
    <source>
        <dbReference type="ARBA" id="ARBA00036823"/>
    </source>
</evidence>
<evidence type="ECO:0000256" key="2">
    <source>
        <dbReference type="ARBA" id="ARBA00005851"/>
    </source>
</evidence>
<evidence type="ECO:0000256" key="8">
    <source>
        <dbReference type="ARBA" id="ARBA00038932"/>
    </source>
</evidence>
<keyword evidence="4" id="KW-0964">Secreted</keyword>
<evidence type="ECO:0000256" key="6">
    <source>
        <dbReference type="ARBA" id="ARBA00036735"/>
    </source>
</evidence>
<dbReference type="PANTHER" id="PTHR11954">
    <property type="entry name" value="D-DOPACHROME DECARBOXYLASE"/>
    <property type="match status" value="1"/>
</dbReference>
<evidence type="ECO:0000256" key="5">
    <source>
        <dbReference type="ARBA" id="ARBA00023235"/>
    </source>
</evidence>
<keyword evidence="3" id="KW-0202">Cytokine</keyword>
<comment type="subcellular location">
    <subcellularLocation>
        <location evidence="1">Secreted</location>
    </subcellularLocation>
</comment>
<comment type="similarity">
    <text evidence="2">Belongs to the MIF family.</text>
</comment>